<proteinExistence type="predicted"/>
<feature type="transmembrane region" description="Helical" evidence="1">
    <location>
        <begin position="278"/>
        <end position="308"/>
    </location>
</feature>
<feature type="transmembrane region" description="Helical" evidence="1">
    <location>
        <begin position="373"/>
        <end position="390"/>
    </location>
</feature>
<feature type="transmembrane region" description="Helical" evidence="1">
    <location>
        <begin position="7"/>
        <end position="27"/>
    </location>
</feature>
<feature type="transmembrane region" description="Helical" evidence="1">
    <location>
        <begin position="97"/>
        <end position="117"/>
    </location>
</feature>
<organism evidence="2 3">
    <name type="scientific">Candidatus Faeciplasma pullistercoris</name>
    <dbReference type="NCBI Taxonomy" id="2840800"/>
    <lineage>
        <taxon>Bacteria</taxon>
        <taxon>Bacillati</taxon>
        <taxon>Bacillota</taxon>
        <taxon>Clostridia</taxon>
        <taxon>Eubacteriales</taxon>
        <taxon>Oscillospiraceae</taxon>
        <taxon>Oscillospiraceae incertae sedis</taxon>
        <taxon>Candidatus Faeciplasma</taxon>
    </lineage>
</organism>
<feature type="transmembrane region" description="Helical" evidence="1">
    <location>
        <begin position="197"/>
        <end position="218"/>
    </location>
</feature>
<gene>
    <name evidence="2" type="ORF">IAC39_07875</name>
</gene>
<keyword evidence="1" id="KW-0812">Transmembrane</keyword>
<reference evidence="2" key="2">
    <citation type="journal article" date="2021" name="PeerJ">
        <title>Extensive microbial diversity within the chicken gut microbiome revealed by metagenomics and culture.</title>
        <authorList>
            <person name="Gilroy R."/>
            <person name="Ravi A."/>
            <person name="Getino M."/>
            <person name="Pursley I."/>
            <person name="Horton D.L."/>
            <person name="Alikhan N.F."/>
            <person name="Baker D."/>
            <person name="Gharbi K."/>
            <person name="Hall N."/>
            <person name="Watson M."/>
            <person name="Adriaenssens E.M."/>
            <person name="Foster-Nyarko E."/>
            <person name="Jarju S."/>
            <person name="Secka A."/>
            <person name="Antonio M."/>
            <person name="Oren A."/>
            <person name="Chaudhuri R.R."/>
            <person name="La Ragione R."/>
            <person name="Hildebrand F."/>
            <person name="Pallen M.J."/>
        </authorList>
    </citation>
    <scope>NUCLEOTIDE SEQUENCE</scope>
    <source>
        <strain evidence="2">CHK33-4379</strain>
    </source>
</reference>
<keyword evidence="1" id="KW-1133">Transmembrane helix</keyword>
<feature type="transmembrane region" description="Helical" evidence="1">
    <location>
        <begin position="73"/>
        <end position="91"/>
    </location>
</feature>
<sequence length="431" mass="46153">MTYTDLLFVFGLLPAYIIIVFVCRENWEKNVASLAFSLVFILWARPAYYALVVIDLFVIYAAGRFKRAGRYKAARAAALGFTGLTLLPMLLSPGEGVGQAVASLGFGVFWLRSLIYLRDKESETNFLNLAVYLISLEFMTVAPLMTYSEMKEQICKRKVSLAMLAAGFERFACGLFAVTVLGYPLERLRAAAMLSGSVPYLNAIVGLAATAVLIYTALFGFLSMSEGLCLIGGFRVPLRDAGFLPKSLIIDHVRYSYPPLWDSLRGIFDDAGAAALPIAGAVFCLLTGAGIGFGAAGLAFAGVIGAALVMQMMFETRRTAAAGVFSALMWLAAVIAATGGSVFGIADWFAAFVPGKYEFDIGFELYNELGRSLVWGLLAVVYVSPLRMAAGRRLREAMGESETAYGAVRLAGVVISVAALALSAVAMVSAV</sequence>
<comment type="caution">
    <text evidence="2">The sequence shown here is derived from an EMBL/GenBank/DDBJ whole genome shotgun (WGS) entry which is preliminary data.</text>
</comment>
<reference evidence="2" key="1">
    <citation type="submission" date="2020-10" db="EMBL/GenBank/DDBJ databases">
        <authorList>
            <person name="Gilroy R."/>
        </authorList>
    </citation>
    <scope>NUCLEOTIDE SEQUENCE</scope>
    <source>
        <strain evidence="2">CHK33-4379</strain>
    </source>
</reference>
<feature type="transmembrane region" description="Helical" evidence="1">
    <location>
        <begin position="410"/>
        <end position="430"/>
    </location>
</feature>
<keyword evidence="1" id="KW-0472">Membrane</keyword>
<feature type="transmembrane region" description="Helical" evidence="1">
    <location>
        <begin position="159"/>
        <end position="185"/>
    </location>
</feature>
<feature type="transmembrane region" description="Helical" evidence="1">
    <location>
        <begin position="33"/>
        <end position="61"/>
    </location>
</feature>
<feature type="transmembrane region" description="Helical" evidence="1">
    <location>
        <begin position="129"/>
        <end position="147"/>
    </location>
</feature>
<accession>A0A9D1GUT1</accession>
<evidence type="ECO:0000313" key="3">
    <source>
        <dbReference type="Proteomes" id="UP000824136"/>
    </source>
</evidence>
<evidence type="ECO:0000313" key="2">
    <source>
        <dbReference type="EMBL" id="HIT59609.1"/>
    </source>
</evidence>
<evidence type="ECO:0000256" key="1">
    <source>
        <dbReference type="SAM" id="Phobius"/>
    </source>
</evidence>
<name>A0A9D1GUT1_9FIRM</name>
<protein>
    <submittedName>
        <fullName evidence="2">Uncharacterized protein</fullName>
    </submittedName>
</protein>
<dbReference type="Proteomes" id="UP000824136">
    <property type="component" value="Unassembled WGS sequence"/>
</dbReference>
<dbReference type="EMBL" id="DVLL01000024">
    <property type="protein sequence ID" value="HIT59609.1"/>
    <property type="molecule type" value="Genomic_DNA"/>
</dbReference>
<dbReference type="AlphaFoldDB" id="A0A9D1GUT1"/>
<feature type="transmembrane region" description="Helical" evidence="1">
    <location>
        <begin position="320"/>
        <end position="353"/>
    </location>
</feature>